<evidence type="ECO:0000256" key="6">
    <source>
        <dbReference type="ARBA" id="ARBA00023295"/>
    </source>
</evidence>
<evidence type="ECO:0000256" key="8">
    <source>
        <dbReference type="RuleBase" id="RU361139"/>
    </source>
</evidence>
<dbReference type="InterPro" id="IPR017597">
    <property type="entry name" value="Pyrv_DH_E1_asu_subgrp-y"/>
</dbReference>
<dbReference type="GO" id="GO:0004739">
    <property type="term" value="F:pyruvate dehydrogenase (acetyl-transferring) activity"/>
    <property type="evidence" value="ECO:0007669"/>
    <property type="project" value="UniProtKB-UniRule"/>
</dbReference>
<keyword evidence="5 8" id="KW-0786">Thiamine pyrophosphate</keyword>
<dbReference type="Gene3D" id="3.20.20.80">
    <property type="entry name" value="Glycosidases"/>
    <property type="match status" value="1"/>
</dbReference>
<dbReference type="PANTHER" id="PTHR11516">
    <property type="entry name" value="PYRUVATE DEHYDROGENASE E1 COMPONENT, ALPHA SUBUNIT BACTERIAL AND ORGANELLAR"/>
    <property type="match status" value="1"/>
</dbReference>
<evidence type="ECO:0000259" key="10">
    <source>
        <dbReference type="Pfam" id="PF00676"/>
    </source>
</evidence>
<gene>
    <name evidence="11" type="ORF">E3P99_02358</name>
</gene>
<dbReference type="SUPFAM" id="SSF52518">
    <property type="entry name" value="Thiamin diphosphate-binding fold (THDP-binding)"/>
    <property type="match status" value="1"/>
</dbReference>
<comment type="function">
    <text evidence="8">The pyruvate dehydrogenase complex catalyzes the overall conversion of pyruvate to acetyl-CoA and CO(2).</text>
</comment>
<protein>
    <recommendedName>
        <fullName evidence="8">Pyruvate dehydrogenase E1 component subunit alpha</fullName>
        <ecNumber evidence="8">1.2.4.1</ecNumber>
    </recommendedName>
</protein>
<keyword evidence="7 8" id="KW-0670">Pyruvate</keyword>
<proteinExistence type="inferred from homology"/>
<keyword evidence="4 8" id="KW-0560">Oxidoreductase</keyword>
<dbReference type="GO" id="GO:0000272">
    <property type="term" value="P:polysaccharide catabolic process"/>
    <property type="evidence" value="ECO:0007669"/>
    <property type="project" value="InterPro"/>
</dbReference>
<dbReference type="AlphaFoldDB" id="A0A4T0FL56"/>
<dbReference type="GO" id="GO:0006086">
    <property type="term" value="P:pyruvate decarboxylation to acetyl-CoA"/>
    <property type="evidence" value="ECO:0007669"/>
    <property type="project" value="InterPro"/>
</dbReference>
<name>A0A4T0FL56_9BASI</name>
<evidence type="ECO:0000256" key="2">
    <source>
        <dbReference type="ARBA" id="ARBA00005641"/>
    </source>
</evidence>
<evidence type="ECO:0000256" key="3">
    <source>
        <dbReference type="ARBA" id="ARBA00022801"/>
    </source>
</evidence>
<comment type="similarity">
    <text evidence="2">Belongs to the glycosyl hydrolase 5 (cellulase A) family.</text>
</comment>
<evidence type="ECO:0000313" key="12">
    <source>
        <dbReference type="Proteomes" id="UP000310189"/>
    </source>
</evidence>
<comment type="cofactor">
    <cofactor evidence="1 8">
        <name>thiamine diphosphate</name>
        <dbReference type="ChEBI" id="CHEBI:58937"/>
    </cofactor>
</comment>
<keyword evidence="3" id="KW-0378">Hydrolase</keyword>
<feature type="domain" description="Dehydrogenase E1 component" evidence="10">
    <location>
        <begin position="94"/>
        <end position="388"/>
    </location>
</feature>
<reference evidence="11 12" key="1">
    <citation type="submission" date="2019-03" db="EMBL/GenBank/DDBJ databases">
        <title>Sequencing 23 genomes of Wallemia ichthyophaga.</title>
        <authorList>
            <person name="Gostincar C."/>
        </authorList>
    </citation>
    <scope>NUCLEOTIDE SEQUENCE [LARGE SCALE GENOMIC DNA]</scope>
    <source>
        <strain evidence="11 12">EXF-5753</strain>
    </source>
</reference>
<organism evidence="11 12">
    <name type="scientific">Wallemia hederae</name>
    <dbReference type="NCBI Taxonomy" id="1540922"/>
    <lineage>
        <taxon>Eukaryota</taxon>
        <taxon>Fungi</taxon>
        <taxon>Dikarya</taxon>
        <taxon>Basidiomycota</taxon>
        <taxon>Wallemiomycotina</taxon>
        <taxon>Wallemiomycetes</taxon>
        <taxon>Wallemiales</taxon>
        <taxon>Wallemiaceae</taxon>
        <taxon>Wallemia</taxon>
    </lineage>
</organism>
<keyword evidence="6" id="KW-0326">Glycosidase</keyword>
<accession>A0A4T0FL56</accession>
<evidence type="ECO:0000256" key="5">
    <source>
        <dbReference type="ARBA" id="ARBA00023052"/>
    </source>
</evidence>
<sequence length="895" mass="99101">MLTRTLRRSVASVANKVNSPRDTIEAAINAPQPLALRYVSSSAMGAEKPSDLPSQGGEPFKVQLHDDSFSGHLLEELPSLEVETTKDQLVELYRQMTTMRRMEQAADQLYKAKLIRGFCHLAIGQEGVAVGMEAAMTDKDRLITAYRCHPYAVLRGGTIKGVIAELLGRQDGMSNGKGGSMHIFTPTFFGGNGIVGAQVPVGAGIAFAQQYLNNPSVTFSMYGDGAANQGQVFEAFNIAKLWNLPCVFVCENNKYGMGTSAARSSMNVEYYKRGDVIPGLQVNAMDILSVYQASKFAKQWAIDHKGPLVMEMVTYRYGGHSMSDPGTTYRSREEVQQMRSTRDPINGLKARLLEWNVASEEDLKKIDKNAKQEVDEAVKEAKESPEPSMDDFWSDVYYKGTEPAYLRGREPEEGLQDVCWCAALCNFAVSCREADLRTLASVNSRVVDGDANTLPLCRHTERCSTALPSRPPDKTWIAIVAVLAALGSALPSSAAPSQKREVGDLVRGVNLGGLFVLEPWITPQVFDSTGDGRVIDEFTFGQYVDAATAEQLLTTHFDTFITQQDFAEIKAAGLNAVRIPFPHFAINPTADEPFYDFGRLDRLKTVVGWARDAGIRVWVDLHTARGSQNGFDNSGHKGSATWHTEQQNVNGALDAISALTAEFSQPIYGGAVEVIELMNEPASFISPDIDPVVRQYYYDGFGRINAEQSVISTGLHDAFEDLSAWNGFMTSPDFQNVWMDVHRYQVFSPEELARNDDERIGVACGYGPGLLDHSTNQHWTVCGEFTLARTDCATYLNGRDGDLNRWEGSFPGSYYQGGCDYFDGDNGASWPEAYRTFLRKYYEAQISTFEKGSGYFFWTWKSTSNTAADWNYKRLLELGIIPQNPDERMYPNICG</sequence>
<dbReference type="InterPro" id="IPR001017">
    <property type="entry name" value="DH_E1"/>
</dbReference>
<dbReference type="Pfam" id="PF00150">
    <property type="entry name" value="Cellulase"/>
    <property type="match status" value="1"/>
</dbReference>
<dbReference type="InterPro" id="IPR017853">
    <property type="entry name" value="GH"/>
</dbReference>
<dbReference type="PANTHER" id="PTHR11516:SF60">
    <property type="entry name" value="PYRUVATE DEHYDROGENASE E1 COMPONENT SUBUNIT ALPHA"/>
    <property type="match status" value="1"/>
</dbReference>
<dbReference type="NCBIfam" id="TIGR03182">
    <property type="entry name" value="PDH_E1_alph_y"/>
    <property type="match status" value="1"/>
</dbReference>
<evidence type="ECO:0000256" key="1">
    <source>
        <dbReference type="ARBA" id="ARBA00001964"/>
    </source>
</evidence>
<dbReference type="GO" id="GO:0004553">
    <property type="term" value="F:hydrolase activity, hydrolyzing O-glycosyl compounds"/>
    <property type="evidence" value="ECO:0007669"/>
    <property type="project" value="InterPro"/>
</dbReference>
<dbReference type="EC" id="1.2.4.1" evidence="8"/>
<dbReference type="OrthoDB" id="10256198at2759"/>
<dbReference type="EMBL" id="SPNW01000033">
    <property type="protein sequence ID" value="TIA88820.1"/>
    <property type="molecule type" value="Genomic_DNA"/>
</dbReference>
<dbReference type="InterPro" id="IPR001547">
    <property type="entry name" value="Glyco_hydro_5"/>
</dbReference>
<feature type="domain" description="Glycoside hydrolase family 5" evidence="9">
    <location>
        <begin position="557"/>
        <end position="745"/>
    </location>
</feature>
<comment type="caution">
    <text evidence="11">The sequence shown here is derived from an EMBL/GenBank/DDBJ whole genome shotgun (WGS) entry which is preliminary data.</text>
</comment>
<dbReference type="InterPro" id="IPR050642">
    <property type="entry name" value="PDH_E1_Alpha_Subunit"/>
</dbReference>
<dbReference type="Proteomes" id="UP000310189">
    <property type="component" value="Unassembled WGS sequence"/>
</dbReference>
<evidence type="ECO:0000259" key="9">
    <source>
        <dbReference type="Pfam" id="PF00150"/>
    </source>
</evidence>
<dbReference type="SUPFAM" id="SSF51445">
    <property type="entry name" value="(Trans)glycosidases"/>
    <property type="match status" value="1"/>
</dbReference>
<evidence type="ECO:0000256" key="7">
    <source>
        <dbReference type="ARBA" id="ARBA00023317"/>
    </source>
</evidence>
<comment type="catalytic activity">
    <reaction evidence="8">
        <text>N(6)-[(R)-lipoyl]-L-lysyl-[protein] + pyruvate + H(+) = N(6)-[(R)-S(8)-acetyldihydrolipoyl]-L-lysyl-[protein] + CO2</text>
        <dbReference type="Rhea" id="RHEA:19189"/>
        <dbReference type="Rhea" id="RHEA-COMP:10474"/>
        <dbReference type="Rhea" id="RHEA-COMP:10478"/>
        <dbReference type="ChEBI" id="CHEBI:15361"/>
        <dbReference type="ChEBI" id="CHEBI:15378"/>
        <dbReference type="ChEBI" id="CHEBI:16526"/>
        <dbReference type="ChEBI" id="CHEBI:83099"/>
        <dbReference type="ChEBI" id="CHEBI:83111"/>
        <dbReference type="EC" id="1.2.4.1"/>
    </reaction>
</comment>
<dbReference type="FunFam" id="3.40.50.970:FF:000013">
    <property type="entry name" value="Pyruvate dehydrogenase E1 component subunit alpha"/>
    <property type="match status" value="1"/>
</dbReference>
<keyword evidence="12" id="KW-1185">Reference proteome</keyword>
<dbReference type="Pfam" id="PF00676">
    <property type="entry name" value="E1_dh"/>
    <property type="match status" value="1"/>
</dbReference>
<dbReference type="CDD" id="cd02000">
    <property type="entry name" value="TPP_E1_PDC_ADC_BCADC"/>
    <property type="match status" value="1"/>
</dbReference>
<evidence type="ECO:0000313" key="11">
    <source>
        <dbReference type="EMBL" id="TIA88820.1"/>
    </source>
</evidence>
<evidence type="ECO:0000256" key="4">
    <source>
        <dbReference type="ARBA" id="ARBA00023002"/>
    </source>
</evidence>
<dbReference type="InterPro" id="IPR029061">
    <property type="entry name" value="THDP-binding"/>
</dbReference>
<dbReference type="Gene3D" id="3.40.50.970">
    <property type="match status" value="1"/>
</dbReference>